<proteinExistence type="inferred from homology"/>
<feature type="domain" description="CstA N-terminal" evidence="8">
    <location>
        <begin position="294"/>
        <end position="425"/>
    </location>
</feature>
<keyword evidence="6 7" id="KW-0472">Membrane</keyword>
<feature type="transmembrane region" description="Helical" evidence="7">
    <location>
        <begin position="184"/>
        <end position="205"/>
    </location>
</feature>
<dbReference type="STRING" id="1220589.CD32_14835"/>
<feature type="transmembrane region" description="Helical" evidence="7">
    <location>
        <begin position="357"/>
        <end position="375"/>
    </location>
</feature>
<keyword evidence="10" id="KW-1185">Reference proteome</keyword>
<evidence type="ECO:0000256" key="1">
    <source>
        <dbReference type="ARBA" id="ARBA00004651"/>
    </source>
</evidence>
<name>A0A0A3IGV8_9BACI</name>
<comment type="subcellular location">
    <subcellularLocation>
        <location evidence="1">Cell membrane</location>
        <topology evidence="1">Multi-pass membrane protein</topology>
    </subcellularLocation>
</comment>
<gene>
    <name evidence="9" type="ORF">CD32_14835</name>
</gene>
<feature type="transmembrane region" description="Helical" evidence="7">
    <location>
        <begin position="125"/>
        <end position="150"/>
    </location>
</feature>
<reference evidence="9 10" key="1">
    <citation type="submission" date="2014-02" db="EMBL/GenBank/DDBJ databases">
        <title>Draft genome sequence of Lysinibacillus odysseyi NBRC 100172.</title>
        <authorList>
            <person name="Zhang F."/>
            <person name="Wang G."/>
            <person name="Zhang L."/>
        </authorList>
    </citation>
    <scope>NUCLEOTIDE SEQUENCE [LARGE SCALE GENOMIC DNA]</scope>
    <source>
        <strain evidence="9 10">NBRC 100172</strain>
    </source>
</reference>
<keyword evidence="3" id="KW-1003">Cell membrane</keyword>
<organism evidence="9 10">
    <name type="scientific">Lysinibacillus odysseyi 34hs-1 = NBRC 100172</name>
    <dbReference type="NCBI Taxonomy" id="1220589"/>
    <lineage>
        <taxon>Bacteria</taxon>
        <taxon>Bacillati</taxon>
        <taxon>Bacillota</taxon>
        <taxon>Bacilli</taxon>
        <taxon>Bacillales</taxon>
        <taxon>Bacillaceae</taxon>
        <taxon>Lysinibacillus</taxon>
    </lineage>
</organism>
<feature type="transmembrane region" description="Helical" evidence="7">
    <location>
        <begin position="262"/>
        <end position="287"/>
    </location>
</feature>
<dbReference type="InterPro" id="IPR003706">
    <property type="entry name" value="CstA_N"/>
</dbReference>
<feature type="transmembrane region" description="Helical" evidence="7">
    <location>
        <begin position="307"/>
        <end position="331"/>
    </location>
</feature>
<evidence type="ECO:0000256" key="5">
    <source>
        <dbReference type="ARBA" id="ARBA00022989"/>
    </source>
</evidence>
<evidence type="ECO:0000313" key="9">
    <source>
        <dbReference type="EMBL" id="KGR83959.1"/>
    </source>
</evidence>
<evidence type="ECO:0000256" key="6">
    <source>
        <dbReference type="ARBA" id="ARBA00023136"/>
    </source>
</evidence>
<feature type="transmembrane region" description="Helical" evidence="7">
    <location>
        <begin position="381"/>
        <end position="405"/>
    </location>
</feature>
<dbReference type="Proteomes" id="UP000030437">
    <property type="component" value="Unassembled WGS sequence"/>
</dbReference>
<comment type="caution">
    <text evidence="9">The sequence shown here is derived from an EMBL/GenBank/DDBJ whole genome shotgun (WGS) entry which is preliminary data.</text>
</comment>
<evidence type="ECO:0000256" key="3">
    <source>
        <dbReference type="ARBA" id="ARBA00022475"/>
    </source>
</evidence>
<accession>A0A0A3IGV8</accession>
<keyword evidence="5 7" id="KW-1133">Transmembrane helix</keyword>
<evidence type="ECO:0000256" key="7">
    <source>
        <dbReference type="SAM" id="Phobius"/>
    </source>
</evidence>
<dbReference type="AlphaFoldDB" id="A0A0A3IGV8"/>
<feature type="transmembrane region" description="Helical" evidence="7">
    <location>
        <begin position="80"/>
        <end position="104"/>
    </location>
</feature>
<dbReference type="Pfam" id="PF02554">
    <property type="entry name" value="CstA"/>
    <property type="match status" value="2"/>
</dbReference>
<dbReference type="InterPro" id="IPR051605">
    <property type="entry name" value="CstA"/>
</dbReference>
<dbReference type="OrthoDB" id="9761224at2"/>
<protein>
    <submittedName>
        <fullName evidence="9">Carbon starvation protein CstA</fullName>
    </submittedName>
</protein>
<sequence>MFTLLGAIVLLIVGYFVYGKFIERVFIVNDATPTPAYTKADNLDYVPMPAWKGWVIQLLNIAGLGPIYGAISGALYGPVAMVWIVLGSIFAGAVHDYFAGMLSLRHGGEQFPSLVQRYLGKVMRVFTDCVSVVLMILVAAAFTAGPAAVISAKTGLTFMVAIVIIFAYFFLAAILPINKIIGRIYPIFGAVLMIMAGAVLISLLFSDIRVPELSFSNMHPGELPIWPMLMITISCGAISGFHSTQSPIISRTLKKETEGRMVFYGAMIGEGVIALIWCAAGMSFYGGTESLATTITAIGAGGVVDEISIALLGTFGSILAVLGIIILPITTGDTSLRSARMIVLDFLGSRIGKDSKAPAVLATIAVTLPAFYLSTIDYQFLWRYVGMTNQMVAAVMLWVATSYLLKEGKFHWIAGLPAMFMTSVVFVYLMVAPEGFGLAYNTSIIIGLSLTIIVGLMYVYQIFRYKAFTNPVFLKEN</sequence>
<dbReference type="GO" id="GO:0005886">
    <property type="term" value="C:plasma membrane"/>
    <property type="evidence" value="ECO:0007669"/>
    <property type="project" value="UniProtKB-SubCell"/>
</dbReference>
<feature type="transmembrane region" description="Helical" evidence="7">
    <location>
        <begin position="438"/>
        <end position="460"/>
    </location>
</feature>
<dbReference type="eggNOG" id="COG1966">
    <property type="taxonomic scope" value="Bacteria"/>
</dbReference>
<evidence type="ECO:0000256" key="2">
    <source>
        <dbReference type="ARBA" id="ARBA00007755"/>
    </source>
</evidence>
<feature type="transmembrane region" description="Helical" evidence="7">
    <location>
        <begin position="225"/>
        <end position="241"/>
    </location>
</feature>
<comment type="similarity">
    <text evidence="2">Belongs to the peptide transporter carbon starvation (CstA) (TC 2.A.114) family.</text>
</comment>
<evidence type="ECO:0000256" key="4">
    <source>
        <dbReference type="ARBA" id="ARBA00022692"/>
    </source>
</evidence>
<dbReference type="PANTHER" id="PTHR30252">
    <property type="entry name" value="INNER MEMBRANE PEPTIDE TRANSPORTER"/>
    <property type="match status" value="1"/>
</dbReference>
<dbReference type="RefSeq" id="WP_036155946.1">
    <property type="nucleotide sequence ID" value="NZ_AVCX01000004.1"/>
</dbReference>
<feature type="domain" description="CstA N-terminal" evidence="8">
    <location>
        <begin position="4"/>
        <end position="166"/>
    </location>
</feature>
<keyword evidence="4 7" id="KW-0812">Transmembrane</keyword>
<evidence type="ECO:0000313" key="10">
    <source>
        <dbReference type="Proteomes" id="UP000030437"/>
    </source>
</evidence>
<feature type="transmembrane region" description="Helical" evidence="7">
    <location>
        <begin position="412"/>
        <end position="432"/>
    </location>
</feature>
<dbReference type="PANTHER" id="PTHR30252:SF4">
    <property type="entry name" value="CARBON STARVATION"/>
    <property type="match status" value="1"/>
</dbReference>
<dbReference type="GO" id="GO:0009267">
    <property type="term" value="P:cellular response to starvation"/>
    <property type="evidence" value="ECO:0007669"/>
    <property type="project" value="InterPro"/>
</dbReference>
<evidence type="ECO:0000259" key="8">
    <source>
        <dbReference type="Pfam" id="PF02554"/>
    </source>
</evidence>
<feature type="transmembrane region" description="Helical" evidence="7">
    <location>
        <begin position="156"/>
        <end position="177"/>
    </location>
</feature>
<dbReference type="EMBL" id="JPVP01000057">
    <property type="protein sequence ID" value="KGR83959.1"/>
    <property type="molecule type" value="Genomic_DNA"/>
</dbReference>